<feature type="compositionally biased region" description="Low complexity" evidence="1">
    <location>
        <begin position="247"/>
        <end position="264"/>
    </location>
</feature>
<feature type="region of interest" description="Disordered" evidence="1">
    <location>
        <begin position="247"/>
        <end position="271"/>
    </location>
</feature>
<feature type="region of interest" description="Disordered" evidence="1">
    <location>
        <begin position="115"/>
        <end position="156"/>
    </location>
</feature>
<organism evidence="2 3">
    <name type="scientific">Mycena belliarum</name>
    <dbReference type="NCBI Taxonomy" id="1033014"/>
    <lineage>
        <taxon>Eukaryota</taxon>
        <taxon>Fungi</taxon>
        <taxon>Dikarya</taxon>
        <taxon>Basidiomycota</taxon>
        <taxon>Agaricomycotina</taxon>
        <taxon>Agaricomycetes</taxon>
        <taxon>Agaricomycetidae</taxon>
        <taxon>Agaricales</taxon>
        <taxon>Marasmiineae</taxon>
        <taxon>Mycenaceae</taxon>
        <taxon>Mycena</taxon>
    </lineage>
</organism>
<feature type="region of interest" description="Disordered" evidence="1">
    <location>
        <begin position="367"/>
        <end position="391"/>
    </location>
</feature>
<feature type="region of interest" description="Disordered" evidence="1">
    <location>
        <begin position="168"/>
        <end position="220"/>
    </location>
</feature>
<keyword evidence="3" id="KW-1185">Reference proteome</keyword>
<protein>
    <submittedName>
        <fullName evidence="2">Uncharacterized protein</fullName>
    </submittedName>
</protein>
<evidence type="ECO:0000256" key="1">
    <source>
        <dbReference type="SAM" id="MobiDB-lite"/>
    </source>
</evidence>
<proteinExistence type="predicted"/>
<reference evidence="2" key="1">
    <citation type="submission" date="2023-03" db="EMBL/GenBank/DDBJ databases">
        <title>Massive genome expansion in bonnet fungi (Mycena s.s.) driven by repeated elements and novel gene families across ecological guilds.</title>
        <authorList>
            <consortium name="Lawrence Berkeley National Laboratory"/>
            <person name="Harder C.B."/>
            <person name="Miyauchi S."/>
            <person name="Viragh M."/>
            <person name="Kuo A."/>
            <person name="Thoen E."/>
            <person name="Andreopoulos B."/>
            <person name="Lu D."/>
            <person name="Skrede I."/>
            <person name="Drula E."/>
            <person name="Henrissat B."/>
            <person name="Morin E."/>
            <person name="Kohler A."/>
            <person name="Barry K."/>
            <person name="LaButti K."/>
            <person name="Morin E."/>
            <person name="Salamov A."/>
            <person name="Lipzen A."/>
            <person name="Mereny Z."/>
            <person name="Hegedus B."/>
            <person name="Baldrian P."/>
            <person name="Stursova M."/>
            <person name="Weitz H."/>
            <person name="Taylor A."/>
            <person name="Grigoriev I.V."/>
            <person name="Nagy L.G."/>
            <person name="Martin F."/>
            <person name="Kauserud H."/>
        </authorList>
    </citation>
    <scope>NUCLEOTIDE SEQUENCE</scope>
    <source>
        <strain evidence="2">CBHHK173m</strain>
    </source>
</reference>
<evidence type="ECO:0000313" key="3">
    <source>
        <dbReference type="Proteomes" id="UP001222325"/>
    </source>
</evidence>
<evidence type="ECO:0000313" key="2">
    <source>
        <dbReference type="EMBL" id="KAJ7087988.1"/>
    </source>
</evidence>
<gene>
    <name evidence="2" type="ORF">B0H15DRAFT_841996</name>
</gene>
<dbReference type="Proteomes" id="UP001222325">
    <property type="component" value="Unassembled WGS sequence"/>
</dbReference>
<comment type="caution">
    <text evidence="2">The sequence shown here is derived from an EMBL/GenBank/DDBJ whole genome shotgun (WGS) entry which is preliminary data.</text>
</comment>
<dbReference type="AlphaFoldDB" id="A0AAD6U819"/>
<sequence>MSAVSDQPIAELGYESDTGPRVIPTRHNFVGDGTPVKQVFEIAGRTRALNREGRAICRIAFARGWTPQKLAKIFALSLGSISRAIANKMYSGPRDNIAEDYSRLDQDLREFFLAPPPLSSAEAPKRPVGSRARATSEDEPEEYQIAEFRSNGRPSRAAKIQFYNRLQANPEGSSDRPEDDAEPLQPQQKRSREDSPTFVDSRSPSPAVQPPPNGTAPKRPRLIQDAVNDLPPSNRFIFASVLPARQPSSTSPASTSAPVGPAASQATEGSVTLPRRSFIRTPSAMFLFLRSITTKDLSIHFPLLVAQGFSMQRLHILGSWDRATITYALNCLLRVGGVALGGHTGMLAVEAVILEQEIIKLGKARSPICSSPHRHSAPQPSDAPHRHQRPAPRPHLIQATAPRRSRPFCSAQWVPTSLRTKRCLRRRALTSYCCARRRHGSARTCRRSSVARWSATWWLARKA</sequence>
<accession>A0AAD6U819</accession>
<dbReference type="EMBL" id="JARJCN010000027">
    <property type="protein sequence ID" value="KAJ7087988.1"/>
    <property type="molecule type" value="Genomic_DNA"/>
</dbReference>
<name>A0AAD6U819_9AGAR</name>